<dbReference type="SMART" id="SM00849">
    <property type="entry name" value="Lactamase_B"/>
    <property type="match status" value="1"/>
</dbReference>
<evidence type="ECO:0000313" key="3">
    <source>
        <dbReference type="Proteomes" id="UP001139485"/>
    </source>
</evidence>
<sequence length="223" mass="23559">MRITKFGHACVRIEHEGATIVLDPGGFTSPEAVDGADAVLITHQHPDHLDAANLRRTDAPVLTIGAVAAAIAADAPDLSERVSVVAPGERFTAAGVQVEAVNEKHAVIHPEYDRFDNSGYLLTLPGAGQNTGQDGAATTVFHPGDSLDGPGRPVDVLLLPVSAPWLRIRDAIDFARDTAAPRNLAIHDQVYSDAGLAMADAHLRTFLEPAGLEYARLAEGQDL</sequence>
<organism evidence="2 3">
    <name type="scientific">Nocardioides bruguierae</name>
    <dbReference type="NCBI Taxonomy" id="2945102"/>
    <lineage>
        <taxon>Bacteria</taxon>
        <taxon>Bacillati</taxon>
        <taxon>Actinomycetota</taxon>
        <taxon>Actinomycetes</taxon>
        <taxon>Propionibacteriales</taxon>
        <taxon>Nocardioidaceae</taxon>
        <taxon>Nocardioides</taxon>
    </lineage>
</organism>
<dbReference type="InterPro" id="IPR036866">
    <property type="entry name" value="RibonucZ/Hydroxyglut_hydro"/>
</dbReference>
<keyword evidence="3" id="KW-1185">Reference proteome</keyword>
<dbReference type="Gene3D" id="3.60.15.10">
    <property type="entry name" value="Ribonuclease Z/Hydroxyacylglutathione hydrolase-like"/>
    <property type="match status" value="1"/>
</dbReference>
<reference evidence="2" key="1">
    <citation type="submission" date="2022-05" db="EMBL/GenBank/DDBJ databases">
        <authorList>
            <person name="Tuo L."/>
        </authorList>
    </citation>
    <scope>NUCLEOTIDE SEQUENCE</scope>
    <source>
        <strain evidence="2">BSK12Z-4</strain>
    </source>
</reference>
<dbReference type="InterPro" id="IPR050114">
    <property type="entry name" value="UPF0173_UPF0282_UlaG_hydrolase"/>
</dbReference>
<protein>
    <submittedName>
        <fullName evidence="2">MBL fold metallo-hydrolase</fullName>
    </submittedName>
</protein>
<dbReference type="InterPro" id="IPR001279">
    <property type="entry name" value="Metallo-B-lactamas"/>
</dbReference>
<feature type="domain" description="Metallo-beta-lactamase" evidence="1">
    <location>
        <begin position="7"/>
        <end position="202"/>
    </location>
</feature>
<dbReference type="PANTHER" id="PTHR43546:SF3">
    <property type="entry name" value="UPF0173 METAL-DEPENDENT HYDROLASE MJ1163"/>
    <property type="match status" value="1"/>
</dbReference>
<dbReference type="Pfam" id="PF13483">
    <property type="entry name" value="Lactamase_B_3"/>
    <property type="match status" value="1"/>
</dbReference>
<dbReference type="PANTHER" id="PTHR43546">
    <property type="entry name" value="UPF0173 METAL-DEPENDENT HYDROLASE MJ1163-RELATED"/>
    <property type="match status" value="1"/>
</dbReference>
<proteinExistence type="predicted"/>
<accession>A0A9X2IGN0</accession>
<dbReference type="EMBL" id="JAMOIL010000022">
    <property type="protein sequence ID" value="MCM0621744.1"/>
    <property type="molecule type" value="Genomic_DNA"/>
</dbReference>
<dbReference type="SUPFAM" id="SSF56281">
    <property type="entry name" value="Metallo-hydrolase/oxidoreductase"/>
    <property type="match status" value="1"/>
</dbReference>
<dbReference type="RefSeq" id="WP_250828089.1">
    <property type="nucleotide sequence ID" value="NZ_JAMOIL010000022.1"/>
</dbReference>
<comment type="caution">
    <text evidence="2">The sequence shown here is derived from an EMBL/GenBank/DDBJ whole genome shotgun (WGS) entry which is preliminary data.</text>
</comment>
<dbReference type="AlphaFoldDB" id="A0A9X2IGN0"/>
<gene>
    <name evidence="2" type="ORF">M8330_15745</name>
</gene>
<evidence type="ECO:0000259" key="1">
    <source>
        <dbReference type="SMART" id="SM00849"/>
    </source>
</evidence>
<dbReference type="Proteomes" id="UP001139485">
    <property type="component" value="Unassembled WGS sequence"/>
</dbReference>
<name>A0A9X2IGN0_9ACTN</name>
<evidence type="ECO:0000313" key="2">
    <source>
        <dbReference type="EMBL" id="MCM0621744.1"/>
    </source>
</evidence>